<accession>A0ABN9SPE5</accession>
<reference evidence="1" key="1">
    <citation type="submission" date="2023-10" db="EMBL/GenBank/DDBJ databases">
        <authorList>
            <person name="Chen Y."/>
            <person name="Shah S."/>
            <person name="Dougan E. K."/>
            <person name="Thang M."/>
            <person name="Chan C."/>
        </authorList>
    </citation>
    <scope>NUCLEOTIDE SEQUENCE [LARGE SCALE GENOMIC DNA]</scope>
</reference>
<organism evidence="1 2">
    <name type="scientific">Prorocentrum cordatum</name>
    <dbReference type="NCBI Taxonomy" id="2364126"/>
    <lineage>
        <taxon>Eukaryota</taxon>
        <taxon>Sar</taxon>
        <taxon>Alveolata</taxon>
        <taxon>Dinophyceae</taxon>
        <taxon>Prorocentrales</taxon>
        <taxon>Prorocentraceae</taxon>
        <taxon>Prorocentrum</taxon>
    </lineage>
</organism>
<name>A0ABN9SPE5_9DINO</name>
<evidence type="ECO:0000313" key="1">
    <source>
        <dbReference type="EMBL" id="CAK0833745.1"/>
    </source>
</evidence>
<evidence type="ECO:0000313" key="2">
    <source>
        <dbReference type="Proteomes" id="UP001189429"/>
    </source>
</evidence>
<comment type="caution">
    <text evidence="1">The sequence shown here is derived from an EMBL/GenBank/DDBJ whole genome shotgun (WGS) entry which is preliminary data.</text>
</comment>
<proteinExistence type="predicted"/>
<keyword evidence="2" id="KW-1185">Reference proteome</keyword>
<dbReference type="EMBL" id="CAUYUJ010012325">
    <property type="protein sequence ID" value="CAK0833745.1"/>
    <property type="molecule type" value="Genomic_DNA"/>
</dbReference>
<gene>
    <name evidence="1" type="ORF">PCOR1329_LOCUS31343</name>
</gene>
<protein>
    <submittedName>
        <fullName evidence="1">Uncharacterized protein</fullName>
    </submittedName>
</protein>
<dbReference type="Proteomes" id="UP001189429">
    <property type="component" value="Unassembled WGS sequence"/>
</dbReference>
<sequence length="244" mass="26395">MQLGGPLWGLARPRCPWCSSRAGPASGLGPRSCNVGRVCSWWTTAGSWWMLAGLLWSDDFVESTFNDRYFEQLSWPLLSVLMVIFLFRSDWVLDLVAKLVLGIVGHAAGRSMAGAFRQGWCRANSVATASEHTAEAVRILSNAWENVSSWSNISAASFESSVAPLDVRIEKTATAAAGHAASALDDLPEQLQAGAVDVDGSRTALVTEPPALAVAPPFLPVKKGSWVEYALVFFLGIGLQRRFR</sequence>